<keyword evidence="11" id="KW-1185">Reference proteome</keyword>
<dbReference type="GO" id="GO:0005886">
    <property type="term" value="C:plasma membrane"/>
    <property type="evidence" value="ECO:0000318"/>
    <property type="project" value="GO_Central"/>
</dbReference>
<feature type="region of interest" description="Disordered" evidence="7">
    <location>
        <begin position="450"/>
        <end position="568"/>
    </location>
</feature>
<evidence type="ECO:0000256" key="8">
    <source>
        <dbReference type="SAM" id="Phobius"/>
    </source>
</evidence>
<feature type="compositionally biased region" description="Low complexity" evidence="7">
    <location>
        <begin position="457"/>
        <end position="563"/>
    </location>
</feature>
<dbReference type="GO" id="GO:0072594">
    <property type="term" value="P:establishment of protein localization to organelle"/>
    <property type="evidence" value="ECO:0000318"/>
    <property type="project" value="GO_Central"/>
</dbReference>
<sequence length="803" mass="83401">MRHLASWLGLLAVLALVAQPMQAQTASCEMTASMVFNCSDTVFDLSAFTNPRQAKTWTITTSLAIYYIKTWNNGIERGDTLCDDLPQKTSVARAVSTSCTAMSQISNGPASFDPSTDQLVFNQTAITNIQASFIFVCEPDASPLTTKDFTVLSESISNVVFQVGIPGVCLPTTTASPSTTTTTTSGAGNNTTTAIPSTTTTTTTDTPNSGNTTTAPSTSTTTTSGAGNNTTTPATPPTTATPTTNDGNTTTTAPETTTPTAGNATTTAPGPTNTTTTAGPSTSSLQEKPLVYPIFEPCIAMDFDFINVTTDTASKQWKRVDMISLAEQSYCGNLSTSDAPQAQLAFAAGIHDVFAFEFQGHVVDGVVTTWELIAIEANVTLDVLPVVKRLERSQSPNGDQWPAAEHGYGYACPAELDFATDFDFFSLHVNIFQAQPFNLKGDAIAPAPDQGLDTCLGTTPSPEPSSTTTPSGGNSTTTPSAVPTTPSGGNSTTTPSAVPTTPSGGNSTTTVDTTTSTIPGGNGTTTIPHGNTTTTTLPTTSSTTAPSTSTTTRTTTTTPATTPADEGPVLIFATNGQPCLLVDFSSIAIRMPSPDGSTLSATVHHHKGQSDFVVVPSQSLCGSSTQPYSQIAFRYLPSPDSADDEATVRALDITLSFVASVKKDVVTTWDTAGFEFTAQLGSVTFSGSLNVANASDSKAWPSAAEGYGYACGQDVAFSSSSSNDGFGVTFEGLMLQPFNVVNTSIVPAAGQEFDECASGSRKKRKSHTTVIVVVVLLLVVAVGAVVGTYIHRRRRGAYESLAG</sequence>
<evidence type="ECO:0000256" key="9">
    <source>
        <dbReference type="SAM" id="SignalP"/>
    </source>
</evidence>
<dbReference type="GO" id="GO:0031902">
    <property type="term" value="C:late endosome membrane"/>
    <property type="evidence" value="ECO:0000318"/>
    <property type="project" value="GO_Central"/>
</dbReference>
<evidence type="ECO:0000256" key="4">
    <source>
        <dbReference type="ARBA" id="ARBA00022989"/>
    </source>
</evidence>
<keyword evidence="5 8" id="KW-0472">Membrane</keyword>
<evidence type="ECO:0000256" key="6">
    <source>
        <dbReference type="ARBA" id="ARBA00023180"/>
    </source>
</evidence>
<dbReference type="GeneID" id="5889337"/>
<feature type="compositionally biased region" description="Low complexity" evidence="7">
    <location>
        <begin position="172"/>
        <end position="284"/>
    </location>
</feature>
<evidence type="ECO:0000256" key="5">
    <source>
        <dbReference type="ARBA" id="ARBA00023136"/>
    </source>
</evidence>
<dbReference type="Proteomes" id="UP000001357">
    <property type="component" value="Unassembled WGS sequence"/>
</dbReference>
<dbReference type="GO" id="GO:0005765">
    <property type="term" value="C:lysosomal membrane"/>
    <property type="evidence" value="ECO:0000318"/>
    <property type="project" value="GO_Central"/>
</dbReference>
<comment type="subcellular location">
    <subcellularLocation>
        <location evidence="1">Cell membrane</location>
        <topology evidence="1">Single-pass type I membrane protein</topology>
    </subcellularLocation>
</comment>
<dbReference type="AlphaFoldDB" id="A9UV02"/>
<dbReference type="KEGG" id="mbr:MONBRDRAFT_31662"/>
<dbReference type="InParanoid" id="A9UV02"/>
<gene>
    <name evidence="10" type="ORF">MONBRDRAFT_31662</name>
</gene>
<keyword evidence="2 8" id="KW-0812">Transmembrane</keyword>
<dbReference type="PANTHER" id="PTHR11506">
    <property type="entry name" value="LYSOSOME-ASSOCIATED MEMBRANE GLYCOPROTEIN"/>
    <property type="match status" value="1"/>
</dbReference>
<accession>A9UV02</accession>
<evidence type="ECO:0000313" key="11">
    <source>
        <dbReference type="Proteomes" id="UP000001357"/>
    </source>
</evidence>
<dbReference type="RefSeq" id="XP_001744298.1">
    <property type="nucleotide sequence ID" value="XM_001744246.1"/>
</dbReference>
<name>A9UV02_MONBE</name>
<feature type="transmembrane region" description="Helical" evidence="8">
    <location>
        <begin position="770"/>
        <end position="790"/>
    </location>
</feature>
<feature type="chain" id="PRO_5002744943" evidence="9">
    <location>
        <begin position="24"/>
        <end position="803"/>
    </location>
</feature>
<dbReference type="PANTHER" id="PTHR11506:SF35">
    <property type="entry name" value="LYSOSOME-ASSOCIATED MEMBRANE GLYCOPROTEIN 5"/>
    <property type="match status" value="1"/>
</dbReference>
<evidence type="ECO:0000256" key="2">
    <source>
        <dbReference type="ARBA" id="ARBA00022692"/>
    </source>
</evidence>
<evidence type="ECO:0000256" key="3">
    <source>
        <dbReference type="ARBA" id="ARBA00022729"/>
    </source>
</evidence>
<keyword evidence="4 8" id="KW-1133">Transmembrane helix</keyword>
<dbReference type="InterPro" id="IPR002000">
    <property type="entry name" value="Lysosome-assoc_membr_glycop"/>
</dbReference>
<feature type="signal peptide" evidence="9">
    <location>
        <begin position="1"/>
        <end position="23"/>
    </location>
</feature>
<evidence type="ECO:0000256" key="7">
    <source>
        <dbReference type="SAM" id="MobiDB-lite"/>
    </source>
</evidence>
<feature type="region of interest" description="Disordered" evidence="7">
    <location>
        <begin position="172"/>
        <end position="285"/>
    </location>
</feature>
<organism evidence="10 11">
    <name type="scientific">Monosiga brevicollis</name>
    <name type="common">Choanoflagellate</name>
    <dbReference type="NCBI Taxonomy" id="81824"/>
    <lineage>
        <taxon>Eukaryota</taxon>
        <taxon>Choanoflagellata</taxon>
        <taxon>Craspedida</taxon>
        <taxon>Salpingoecidae</taxon>
        <taxon>Monosiga</taxon>
    </lineage>
</organism>
<protein>
    <submittedName>
        <fullName evidence="10">Uncharacterized protein</fullName>
    </submittedName>
</protein>
<proteinExistence type="predicted"/>
<evidence type="ECO:0000256" key="1">
    <source>
        <dbReference type="ARBA" id="ARBA00004251"/>
    </source>
</evidence>
<keyword evidence="3 9" id="KW-0732">Signal</keyword>
<reference evidence="10 11" key="1">
    <citation type="journal article" date="2008" name="Nature">
        <title>The genome of the choanoflagellate Monosiga brevicollis and the origin of metazoans.</title>
        <authorList>
            <consortium name="JGI Sequencing"/>
            <person name="King N."/>
            <person name="Westbrook M.J."/>
            <person name="Young S.L."/>
            <person name="Kuo A."/>
            <person name="Abedin M."/>
            <person name="Chapman J."/>
            <person name="Fairclough S."/>
            <person name="Hellsten U."/>
            <person name="Isogai Y."/>
            <person name="Letunic I."/>
            <person name="Marr M."/>
            <person name="Pincus D."/>
            <person name="Putnam N."/>
            <person name="Rokas A."/>
            <person name="Wright K.J."/>
            <person name="Zuzow R."/>
            <person name="Dirks W."/>
            <person name="Good M."/>
            <person name="Goodstein D."/>
            <person name="Lemons D."/>
            <person name="Li W."/>
            <person name="Lyons J.B."/>
            <person name="Morris A."/>
            <person name="Nichols S."/>
            <person name="Richter D.J."/>
            <person name="Salamov A."/>
            <person name="Bork P."/>
            <person name="Lim W.A."/>
            <person name="Manning G."/>
            <person name="Miller W.T."/>
            <person name="McGinnis W."/>
            <person name="Shapiro H."/>
            <person name="Tjian R."/>
            <person name="Grigoriev I.V."/>
            <person name="Rokhsar D."/>
        </authorList>
    </citation>
    <scope>NUCLEOTIDE SEQUENCE [LARGE SCALE GENOMIC DNA]</scope>
    <source>
        <strain evidence="11">MX1 / ATCC 50154</strain>
    </source>
</reference>
<dbReference type="EMBL" id="CH991546">
    <property type="protein sequence ID" value="EDQ91001.1"/>
    <property type="molecule type" value="Genomic_DNA"/>
</dbReference>
<evidence type="ECO:0000313" key="10">
    <source>
        <dbReference type="EMBL" id="EDQ91001.1"/>
    </source>
</evidence>
<keyword evidence="6" id="KW-0325">Glycoprotein</keyword>